<dbReference type="PANTHER" id="PTHR43818">
    <property type="entry name" value="BCDNA.GH03377"/>
    <property type="match status" value="1"/>
</dbReference>
<dbReference type="EMBL" id="CAEZSX010000030">
    <property type="protein sequence ID" value="CAB4550837.1"/>
    <property type="molecule type" value="Genomic_DNA"/>
</dbReference>
<dbReference type="Gene3D" id="3.40.50.720">
    <property type="entry name" value="NAD(P)-binding Rossmann-like Domain"/>
    <property type="match status" value="1"/>
</dbReference>
<dbReference type="GO" id="GO:0000166">
    <property type="term" value="F:nucleotide binding"/>
    <property type="evidence" value="ECO:0007669"/>
    <property type="project" value="InterPro"/>
</dbReference>
<evidence type="ECO:0000259" key="2">
    <source>
        <dbReference type="Pfam" id="PF01408"/>
    </source>
</evidence>
<dbReference type="SUPFAM" id="SSF55347">
    <property type="entry name" value="Glyceraldehyde-3-phosphate dehydrogenase-like, C-terminal domain"/>
    <property type="match status" value="1"/>
</dbReference>
<dbReference type="InterPro" id="IPR036291">
    <property type="entry name" value="NAD(P)-bd_dom_sf"/>
</dbReference>
<organism evidence="3">
    <name type="scientific">freshwater metagenome</name>
    <dbReference type="NCBI Taxonomy" id="449393"/>
    <lineage>
        <taxon>unclassified sequences</taxon>
        <taxon>metagenomes</taxon>
        <taxon>ecological metagenomes</taxon>
    </lineage>
</organism>
<gene>
    <name evidence="3" type="ORF">UFOPK1537_00304</name>
</gene>
<dbReference type="AlphaFoldDB" id="A0A6J6CHE1"/>
<dbReference type="GO" id="GO:0016491">
    <property type="term" value="F:oxidoreductase activity"/>
    <property type="evidence" value="ECO:0007669"/>
    <property type="project" value="UniProtKB-KW"/>
</dbReference>
<protein>
    <submittedName>
        <fullName evidence="3">Unannotated protein</fullName>
    </submittedName>
</protein>
<dbReference type="InterPro" id="IPR050463">
    <property type="entry name" value="Gfo/Idh/MocA_oxidrdct_glycsds"/>
</dbReference>
<evidence type="ECO:0000256" key="1">
    <source>
        <dbReference type="ARBA" id="ARBA00023002"/>
    </source>
</evidence>
<dbReference type="Pfam" id="PF01408">
    <property type="entry name" value="GFO_IDH_MocA"/>
    <property type="match status" value="1"/>
</dbReference>
<name>A0A6J6CHE1_9ZZZZ</name>
<dbReference type="PANTHER" id="PTHR43818:SF11">
    <property type="entry name" value="BCDNA.GH03377"/>
    <property type="match status" value="1"/>
</dbReference>
<proteinExistence type="predicted"/>
<feature type="domain" description="Gfo/Idh/MocA-like oxidoreductase N-terminal" evidence="2">
    <location>
        <begin position="4"/>
        <end position="120"/>
    </location>
</feature>
<evidence type="ECO:0000313" key="3">
    <source>
        <dbReference type="EMBL" id="CAB4550837.1"/>
    </source>
</evidence>
<keyword evidence="1" id="KW-0560">Oxidoreductase</keyword>
<dbReference type="SUPFAM" id="SSF51735">
    <property type="entry name" value="NAD(P)-binding Rossmann-fold domains"/>
    <property type="match status" value="1"/>
</dbReference>
<dbReference type="InterPro" id="IPR000683">
    <property type="entry name" value="Gfo/Idh/MocA-like_OxRdtase_N"/>
</dbReference>
<sequence length="392" mass="42946">MKKLRVGVIGGGQFSSSFIHLFQAHPFVEEVGLVEPNPERRERVAKEFSISQTFESLSDFWKSDFDAVAIFTPRWTHAQIALEAIANGRHVYTAVPMGITQEEVTQLVAAAGNSGLTYFMAETSYYYPAVVFSRNKFIDGQIGKFVYGEGEYLHDMSHGFSEAYAANGGDDWKSTASFPPMLYSTHSVSAILSITGAHATSVTCIGLPDTANDGIFDSKVSMWQNNQSNQVALFETSDGGVLRIAELRRVGTSPLEPTVRMSIFGTEGSFEQQVGYASWATKHDFEIVTEQVSTFSDVENPNSLKADYISPNLWDGGFAKVHDRSALPKEFIGLSNGHGGSHQFMVDDFVMDAVGQRKAPMNVYDAARFTMPGILAHESAQAAGKKLAIPQF</sequence>
<dbReference type="Gene3D" id="3.30.360.10">
    <property type="entry name" value="Dihydrodipicolinate Reductase, domain 2"/>
    <property type="match status" value="1"/>
</dbReference>
<accession>A0A6J6CHE1</accession>
<reference evidence="3" key="1">
    <citation type="submission" date="2020-05" db="EMBL/GenBank/DDBJ databases">
        <authorList>
            <person name="Chiriac C."/>
            <person name="Salcher M."/>
            <person name="Ghai R."/>
            <person name="Kavagutti S V."/>
        </authorList>
    </citation>
    <scope>NUCLEOTIDE SEQUENCE</scope>
</reference>